<evidence type="ECO:0000259" key="2">
    <source>
        <dbReference type="SMART" id="SM00903"/>
    </source>
</evidence>
<keyword evidence="1" id="KW-0560">Oxidoreductase</keyword>
<dbReference type="Pfam" id="PF01613">
    <property type="entry name" value="Flavin_Reduct"/>
    <property type="match status" value="1"/>
</dbReference>
<dbReference type="InterPro" id="IPR012349">
    <property type="entry name" value="Split_barrel_FMN-bd"/>
</dbReference>
<dbReference type="PANTHER" id="PTHR30466:SF1">
    <property type="entry name" value="FMN REDUCTASE (NADH) RUTF"/>
    <property type="match status" value="1"/>
</dbReference>
<name>A0ABT2Z629_9RHOB</name>
<evidence type="ECO:0000313" key="4">
    <source>
        <dbReference type="Proteomes" id="UP001652503"/>
    </source>
</evidence>
<dbReference type="InterPro" id="IPR050268">
    <property type="entry name" value="NADH-dep_flavin_reductase"/>
</dbReference>
<evidence type="ECO:0000313" key="3">
    <source>
        <dbReference type="EMBL" id="MCV2866538.1"/>
    </source>
</evidence>
<evidence type="ECO:0000256" key="1">
    <source>
        <dbReference type="ARBA" id="ARBA00023002"/>
    </source>
</evidence>
<dbReference type="RefSeq" id="WP_263723074.1">
    <property type="nucleotide sequence ID" value="NZ_JAOWLA010000020.1"/>
</dbReference>
<keyword evidence="4" id="KW-1185">Reference proteome</keyword>
<dbReference type="SUPFAM" id="SSF50475">
    <property type="entry name" value="FMN-binding split barrel"/>
    <property type="match status" value="1"/>
</dbReference>
<dbReference type="Gene3D" id="2.30.110.10">
    <property type="entry name" value="Electron Transport, Fmn-binding Protein, Chain A"/>
    <property type="match status" value="1"/>
</dbReference>
<dbReference type="SMART" id="SM00903">
    <property type="entry name" value="Flavin_Reduct"/>
    <property type="match status" value="1"/>
</dbReference>
<protein>
    <submittedName>
        <fullName evidence="3">Flavin reductase family protein</fullName>
    </submittedName>
</protein>
<sequence length="164" mass="17978">MQDISITPETERAFRDVLGQFATGVVVVTATGPRGPVGITANSFTSVSVDPPLVLWCAAKRSERFESFLRADHYAIHVLAADQLPLCRRFARSGQDFAELGTELTPEGQPLLPGCLARIDCLAQARHDGGDHAILVGRVLRATLREGDPLLFWRGRYGDFIHHS</sequence>
<feature type="domain" description="Flavin reductase like" evidence="2">
    <location>
        <begin position="18"/>
        <end position="159"/>
    </location>
</feature>
<dbReference type="Proteomes" id="UP001652503">
    <property type="component" value="Unassembled WGS sequence"/>
</dbReference>
<dbReference type="InterPro" id="IPR002563">
    <property type="entry name" value="Flavin_Rdtase-like_dom"/>
</dbReference>
<accession>A0ABT2Z629</accession>
<organism evidence="3 4">
    <name type="scientific">Albidovulum sediminicola</name>
    <dbReference type="NCBI Taxonomy" id="2984331"/>
    <lineage>
        <taxon>Bacteria</taxon>
        <taxon>Pseudomonadati</taxon>
        <taxon>Pseudomonadota</taxon>
        <taxon>Alphaproteobacteria</taxon>
        <taxon>Rhodobacterales</taxon>
        <taxon>Paracoccaceae</taxon>
        <taxon>Albidovulum</taxon>
    </lineage>
</organism>
<dbReference type="PANTHER" id="PTHR30466">
    <property type="entry name" value="FLAVIN REDUCTASE"/>
    <property type="match status" value="1"/>
</dbReference>
<gene>
    <name evidence="3" type="ORF">OE647_17615</name>
</gene>
<dbReference type="EMBL" id="JAOWLA010000020">
    <property type="protein sequence ID" value="MCV2866538.1"/>
    <property type="molecule type" value="Genomic_DNA"/>
</dbReference>
<reference evidence="3 4" key="1">
    <citation type="submission" date="2022-10" db="EMBL/GenBank/DDBJ databases">
        <title>Defluviimonas sp. nov., isolated from ocean surface water.</title>
        <authorList>
            <person name="He W."/>
            <person name="Wang L."/>
            <person name="Zhang D.-F."/>
        </authorList>
    </citation>
    <scope>NUCLEOTIDE SEQUENCE [LARGE SCALE GENOMIC DNA]</scope>
    <source>
        <strain evidence="3 4">WL0075</strain>
    </source>
</reference>
<proteinExistence type="predicted"/>
<comment type="caution">
    <text evidence="3">The sequence shown here is derived from an EMBL/GenBank/DDBJ whole genome shotgun (WGS) entry which is preliminary data.</text>
</comment>